<gene>
    <name evidence="2" type="ORF">KG103_02225</name>
</gene>
<evidence type="ECO:0000313" key="2">
    <source>
        <dbReference type="EMBL" id="QVI62780.1"/>
    </source>
</evidence>
<sequence length="407" mass="45729">MAACREVSTWIQENVLTPVERFVTQAREACEEVRTWVEEQVQRPVENWVSQTERRCREQDCNWWCACCNKWFCWLVTVVVRVVTWVVVTVGKWVAHLVCKIVVTVIGIVVELVLKVVSRLVTFFVCLFTDPIKALSALWDLVNDVVDALDDVLGLVVELLDDVGEIIRDVGRLLEGLGRSFCIYGDGACALFGAIFGFFKAVTDWLADVVDWVRDTVDGVRDLVLGILSLDWCRMQRGLGIFNVLRLVTSVTRLLGMLFYVGPRQLVDRRGLEATMDSALTQALLDDPERLERARTRAGIGGAPLGTPATLDPWRLAVRSGEFLRELHTSGVLDLYAVAGRFSDCQGKFTYDQLNGEVVYTGTRTTVSKTDIDDFLELGADAVPSFTVHAIDREVFQRHLQTADFFP</sequence>
<keyword evidence="1" id="KW-0472">Membrane</keyword>
<feature type="transmembrane region" description="Helical" evidence="1">
    <location>
        <begin position="239"/>
        <end position="261"/>
    </location>
</feature>
<name>A0ABX8D5S3_9CELL</name>
<protein>
    <submittedName>
        <fullName evidence="2">Uncharacterized protein</fullName>
    </submittedName>
</protein>
<feature type="transmembrane region" description="Helical" evidence="1">
    <location>
        <begin position="93"/>
        <end position="114"/>
    </location>
</feature>
<feature type="transmembrane region" description="Helical" evidence="1">
    <location>
        <begin position="63"/>
        <end position="87"/>
    </location>
</feature>
<reference evidence="2 3" key="1">
    <citation type="submission" date="2021-05" db="EMBL/GenBank/DDBJ databases">
        <title>Novel species in genus Cellulomonas.</title>
        <authorList>
            <person name="Zhang G."/>
        </authorList>
    </citation>
    <scope>NUCLEOTIDE SEQUENCE [LARGE SCALE GENOMIC DNA]</scope>
    <source>
        <strain evidence="3">zg-ZUI222</strain>
    </source>
</reference>
<proteinExistence type="predicted"/>
<evidence type="ECO:0000313" key="3">
    <source>
        <dbReference type="Proteomes" id="UP000677804"/>
    </source>
</evidence>
<keyword evidence="1" id="KW-0812">Transmembrane</keyword>
<evidence type="ECO:0000256" key="1">
    <source>
        <dbReference type="SAM" id="Phobius"/>
    </source>
</evidence>
<keyword evidence="1" id="KW-1133">Transmembrane helix</keyword>
<keyword evidence="3" id="KW-1185">Reference proteome</keyword>
<dbReference type="Proteomes" id="UP000677804">
    <property type="component" value="Chromosome"/>
</dbReference>
<accession>A0ABX8D5S3</accession>
<organism evidence="2 3">
    <name type="scientific">Cellulomonas wangleii</name>
    <dbReference type="NCBI Taxonomy" id="2816956"/>
    <lineage>
        <taxon>Bacteria</taxon>
        <taxon>Bacillati</taxon>
        <taxon>Actinomycetota</taxon>
        <taxon>Actinomycetes</taxon>
        <taxon>Micrococcales</taxon>
        <taxon>Cellulomonadaceae</taxon>
        <taxon>Cellulomonas</taxon>
    </lineage>
</organism>
<dbReference type="EMBL" id="CP074405">
    <property type="protein sequence ID" value="QVI62780.1"/>
    <property type="molecule type" value="Genomic_DNA"/>
</dbReference>
<dbReference type="RefSeq" id="WP_207341886.1">
    <property type="nucleotide sequence ID" value="NZ_CP074405.1"/>
</dbReference>